<dbReference type="InterPro" id="IPR032466">
    <property type="entry name" value="Metal_Hydrolase"/>
</dbReference>
<accession>A0A2P7QID3</accession>
<feature type="chain" id="PRO_5015156406" evidence="1">
    <location>
        <begin position="23"/>
        <end position="690"/>
    </location>
</feature>
<dbReference type="InterPro" id="IPR011059">
    <property type="entry name" value="Metal-dep_hydrolase_composite"/>
</dbReference>
<comment type="caution">
    <text evidence="3">The sequence shown here is derived from an EMBL/GenBank/DDBJ whole genome shotgun (WGS) entry which is preliminary data.</text>
</comment>
<dbReference type="Gene3D" id="2.30.40.10">
    <property type="entry name" value="Urease, subunit C, domain 1"/>
    <property type="match status" value="1"/>
</dbReference>
<reference evidence="3 4" key="1">
    <citation type="submission" date="2018-03" db="EMBL/GenBank/DDBJ databases">
        <title>The draft genome of Sphingosinicella sp. GL-C-18.</title>
        <authorList>
            <person name="Liu L."/>
            <person name="Li L."/>
            <person name="Liang L."/>
            <person name="Zhang X."/>
            <person name="Wang T."/>
        </authorList>
    </citation>
    <scope>NUCLEOTIDE SEQUENCE [LARGE SCALE GENOMIC DNA]</scope>
    <source>
        <strain evidence="3 4">GL-C-18</strain>
    </source>
</reference>
<gene>
    <name evidence="3" type="ORF">C7I55_20860</name>
</gene>
<dbReference type="Gene3D" id="3.30.110.90">
    <property type="entry name" value="Amidohydrolase"/>
    <property type="match status" value="1"/>
</dbReference>
<sequence>MIRPTLYAAALFATTAVQPLAAAPLTESYTVIVGGRNVGHLDAATEGGSTRIDWDIKNNGRGPTIAETVRVDARGFPTAWKVSGATTFGGKVDESFALKGKSARWTDSTGSGTGAVAEPSLYVPQNASPFALSIYGRALLADADLALPALPGGTLRLSKGETLTLNGAGGAVEVTAYALSGINLNPDYFLLDKEGRLFAAIGGRGVTVRKGYEGEDQRLRDLAERMSAARYAEIQKSTAHAYGAPIRIRNVRLFDPKTLALTEPRSVLVWRDSIAAVEPLDSPATPGEVTIDGAGGTLVAGMTEMHGHVSEDDAVLNLAAGITTIRDMGNDNDELESIIQRIESGQSAGSRIVASGFIEGRSPFSSNNGIVAESEVQAVEAVRYYAARGYWQIKIYNSIDPAWVPAMVAEAHRLGLRVSGHVPAFSTADAMMEAGYDELTHINQFVLGWLLQPGEDTRNLLRLTALRRLKGLDLDSPKVRKTIDLIVSRKVAIDPTLVIHEAFTQTRNGQVPPGMADYLDHLPVAEQRSAKQAWVDLSAPGDDQAYRAAFEQIVATLKILNDKGVLIVPGTDMGGAFTYHRELELYQKIGMTPAQILKRATFDMAAYLGEDQRRGSIEKGKLADFFLIAGDPTRDLKAIKSIAMVVKNGTVYFPSEIYQRFGIVPFAQPPRVVPAKAETRAATTADAASS</sequence>
<dbReference type="SUPFAM" id="SSF51338">
    <property type="entry name" value="Composite domain of metallo-dependent hydrolases"/>
    <property type="match status" value="1"/>
</dbReference>
<keyword evidence="4" id="KW-1185">Reference proteome</keyword>
<dbReference type="SUPFAM" id="SSF51556">
    <property type="entry name" value="Metallo-dependent hydrolases"/>
    <property type="match status" value="1"/>
</dbReference>
<dbReference type="InterPro" id="IPR006680">
    <property type="entry name" value="Amidohydro-rel"/>
</dbReference>
<evidence type="ECO:0000313" key="4">
    <source>
        <dbReference type="Proteomes" id="UP000241167"/>
    </source>
</evidence>
<evidence type="ECO:0000256" key="1">
    <source>
        <dbReference type="SAM" id="SignalP"/>
    </source>
</evidence>
<dbReference type="Gene3D" id="3.40.50.10910">
    <property type="entry name" value="Amidohydrolase"/>
    <property type="match status" value="1"/>
</dbReference>
<dbReference type="Gene3D" id="1.20.58.520">
    <property type="entry name" value="Amidohydrolase"/>
    <property type="match status" value="1"/>
</dbReference>
<dbReference type="Proteomes" id="UP000241167">
    <property type="component" value="Unassembled WGS sequence"/>
</dbReference>
<proteinExistence type="predicted"/>
<dbReference type="AlphaFoldDB" id="A0A2P7QID3"/>
<dbReference type="InterPro" id="IPR051781">
    <property type="entry name" value="Metallo-dep_Hydrolase"/>
</dbReference>
<dbReference type="RefSeq" id="WP_106514977.1">
    <property type="nucleotide sequence ID" value="NZ_PXYI01000008.1"/>
</dbReference>
<evidence type="ECO:0000259" key="2">
    <source>
        <dbReference type="Pfam" id="PF01979"/>
    </source>
</evidence>
<dbReference type="GO" id="GO:0016810">
    <property type="term" value="F:hydrolase activity, acting on carbon-nitrogen (but not peptide) bonds"/>
    <property type="evidence" value="ECO:0007669"/>
    <property type="project" value="InterPro"/>
</dbReference>
<keyword evidence="1" id="KW-0732">Signal</keyword>
<dbReference type="Pfam" id="PF01979">
    <property type="entry name" value="Amidohydro_1"/>
    <property type="match status" value="1"/>
</dbReference>
<dbReference type="OrthoDB" id="9765769at2"/>
<organism evidence="3 4">
    <name type="scientific">Allosphingosinicella deserti</name>
    <dbReference type="NCBI Taxonomy" id="2116704"/>
    <lineage>
        <taxon>Bacteria</taxon>
        <taxon>Pseudomonadati</taxon>
        <taxon>Pseudomonadota</taxon>
        <taxon>Alphaproteobacteria</taxon>
        <taxon>Sphingomonadales</taxon>
        <taxon>Sphingomonadaceae</taxon>
        <taxon>Allosphingosinicella</taxon>
    </lineage>
</organism>
<dbReference type="EMBL" id="PXYI01000008">
    <property type="protein sequence ID" value="PSJ37737.1"/>
    <property type="molecule type" value="Genomic_DNA"/>
</dbReference>
<feature type="signal peptide" evidence="1">
    <location>
        <begin position="1"/>
        <end position="22"/>
    </location>
</feature>
<dbReference type="PANTHER" id="PTHR43135:SF3">
    <property type="entry name" value="ALPHA-D-RIBOSE 1-METHYLPHOSPHONATE 5-TRIPHOSPHATE DIPHOSPHATASE"/>
    <property type="match status" value="1"/>
</dbReference>
<name>A0A2P7QID3_9SPHN</name>
<evidence type="ECO:0000313" key="3">
    <source>
        <dbReference type="EMBL" id="PSJ37737.1"/>
    </source>
</evidence>
<dbReference type="PANTHER" id="PTHR43135">
    <property type="entry name" value="ALPHA-D-RIBOSE 1-METHYLPHOSPHONATE 5-TRIPHOSPHATE DIPHOSPHATASE"/>
    <property type="match status" value="1"/>
</dbReference>
<keyword evidence="3" id="KW-0378">Hydrolase</keyword>
<feature type="domain" description="Amidohydrolase-related" evidence="2">
    <location>
        <begin position="317"/>
        <end position="651"/>
    </location>
</feature>
<protein>
    <submittedName>
        <fullName evidence="3">Amidohydrolase</fullName>
    </submittedName>
</protein>